<dbReference type="InterPro" id="IPR012767">
    <property type="entry name" value="Trehalose_TreY"/>
</dbReference>
<dbReference type="RefSeq" id="WP_149330959.1">
    <property type="nucleotide sequence ID" value="NZ_QOVF01000001.1"/>
</dbReference>
<dbReference type="Proteomes" id="UP000463138">
    <property type="component" value="Unassembled WGS sequence"/>
</dbReference>
<reference evidence="2 3" key="1">
    <citation type="submission" date="2018-07" db="EMBL/GenBank/DDBJ databases">
        <title>Pseudomonas laoshanensis sp. nov., isolated from soil.</title>
        <authorList>
            <person name="Sun J."/>
            <person name="Yu L."/>
            <person name="Wang M."/>
            <person name="Zhang C."/>
        </authorList>
    </citation>
    <scope>NUCLEOTIDE SEQUENCE [LARGE SCALE GENOMIC DNA]</scope>
    <source>
        <strain evidence="2 3">Y22</strain>
    </source>
</reference>
<keyword evidence="3" id="KW-1185">Reference proteome</keyword>
<dbReference type="OrthoDB" id="9761577at2"/>
<proteinExistence type="predicted"/>
<dbReference type="SUPFAM" id="SSF51445">
    <property type="entry name" value="(Trans)glycosidases"/>
    <property type="match status" value="1"/>
</dbReference>
<dbReference type="Gene3D" id="3.30.1590.10">
    <property type="entry name" value="Maltooligosyl trehalose synthase, domain 2"/>
    <property type="match status" value="1"/>
</dbReference>
<evidence type="ECO:0000313" key="3">
    <source>
        <dbReference type="Proteomes" id="UP000463138"/>
    </source>
</evidence>
<accession>A0A7V7GVX5</accession>
<dbReference type="AlphaFoldDB" id="A0A7V7GVX5"/>
<dbReference type="EMBL" id="QOVF01000001">
    <property type="protein sequence ID" value="KAA0695959.1"/>
    <property type="molecule type" value="Genomic_DNA"/>
</dbReference>
<evidence type="ECO:0000313" key="2">
    <source>
        <dbReference type="EMBL" id="KAA0695959.1"/>
    </source>
</evidence>
<protein>
    <submittedName>
        <fullName evidence="2">Malto-oligosyltrehalose synthase</fullName>
    </submittedName>
</protein>
<dbReference type="NCBIfam" id="TIGR02401">
    <property type="entry name" value="trehalose_TreY"/>
    <property type="match status" value="1"/>
</dbReference>
<organism evidence="2 3">
    <name type="scientific">Halopseudomonas laoshanensis</name>
    <dbReference type="NCBI Taxonomy" id="2268758"/>
    <lineage>
        <taxon>Bacteria</taxon>
        <taxon>Pseudomonadati</taxon>
        <taxon>Pseudomonadota</taxon>
        <taxon>Gammaproteobacteria</taxon>
        <taxon>Pseudomonadales</taxon>
        <taxon>Pseudomonadaceae</taxon>
        <taxon>Halopseudomonas</taxon>
    </lineage>
</organism>
<gene>
    <name evidence="2" type="primary">treY</name>
    <name evidence="2" type="ORF">DT594_00910</name>
</gene>
<comment type="caution">
    <text evidence="2">The sequence shown here is derived from an EMBL/GenBank/DDBJ whole genome shotgun (WGS) entry which is preliminary data.</text>
</comment>
<sequence length="925" mass="103653">MTPLRATVRLQFHPEFTLDDALLLLDYFADLGISHVYASPLLTAKPGSTHGYDVIDPTQIDPELGGEPAFDRLVSGLRARNMGLILDIVPNHMAVTHLNPWWRSVLEWGRVSPYAEFFDIQWDSPNPLLKGRVLLPILATDYAAELDAGDLKVVLDKQAGQFCLHYFDHRVPLTPPSYGNILQHTQDARLNDLGIRFDALEDAVDPFSQASALCLELAALCQEGTTDDLIHYALARLNPDPQEVGERHDRLHHLLERQHYRLANWRTANDEINWRRFFDINELISLRAERGDVFEASHAKVFQLISDGKVDGLRIDHIDGLANPRAYCRRLRRRVEQICAPDLIPFPIHVEKILGAGEVLEPQWGADGTTGYEFMNQVSLLQHDPMGGHPLQTHWHRLTGRPANFMREVEQARRLVLTHSLASDFDSVSDNLLQISRADLATRDITLNAIRRGLLELVAHFPVYRTYAAAAGRSQADEAVFQQALQGAKNSLPEADSALLEQLNAWLGAEPLAQLPPGPYRSLRQRTLTRFHQLTAPAAAKAVEDTAFYRYGALLSRNDVGFDPQHFASSIEAFHAFNVARAIACPNTLLATATHDHKRGEDTRARLAVVSERSAWYAEKTRQWRNLAAPLRSQIAEEQAPSPADELMLFQSILASWPLDLNLGDSAQRHDYAQRLQGWQEKALREAKLHSGWTAPNSAYEEACQQYLHGLFEQPDAAPLRASLAKAAAELAPAGALNSLAQCLLKLCCPGVPDIYQGTEFWDFSLVDPDNRRPVDYAARIGALAEPVSERELLIHWRDGRIKQYLIARTLQQRKADPQLFSSGSYLPLEMEGAQKHQALAFLREYQGRLLLVLVPRLASDLVARQAFPQVAVERWGDTRIQMPGHLKDRTWTSVLGPTQQHPGQETLAVGTLLAHFPVALFTSS</sequence>
<feature type="domain" description="Glycosyl hydrolase family 13 catalytic" evidence="1">
    <location>
        <begin position="11"/>
        <end position="451"/>
    </location>
</feature>
<dbReference type="GO" id="GO:0030980">
    <property type="term" value="P:alpha-glucan catabolic process"/>
    <property type="evidence" value="ECO:0007669"/>
    <property type="project" value="TreeGrafter"/>
</dbReference>
<dbReference type="InterPro" id="IPR017853">
    <property type="entry name" value="GH"/>
</dbReference>
<dbReference type="InterPro" id="IPR006047">
    <property type="entry name" value="GH13_cat_dom"/>
</dbReference>
<dbReference type="GO" id="GO:0047470">
    <property type="term" value="F:(1,4)-alpha-D-glucan 1-alpha-D-glucosylmutase activity"/>
    <property type="evidence" value="ECO:0007669"/>
    <property type="project" value="TreeGrafter"/>
</dbReference>
<evidence type="ECO:0000259" key="1">
    <source>
        <dbReference type="SMART" id="SM00642"/>
    </source>
</evidence>
<dbReference type="Pfam" id="PF00128">
    <property type="entry name" value="Alpha-amylase"/>
    <property type="match status" value="1"/>
</dbReference>
<name>A0A7V7GVX5_9GAMM</name>
<dbReference type="SMART" id="SM00642">
    <property type="entry name" value="Aamy"/>
    <property type="match status" value="1"/>
</dbReference>
<dbReference type="CDD" id="cd11336">
    <property type="entry name" value="AmyAc_MTSase"/>
    <property type="match status" value="1"/>
</dbReference>
<dbReference type="PANTHER" id="PTHR10357:SF216">
    <property type="entry name" value="MALTOOLIGOSYL TREHALOSE SYNTHASE-RELATED"/>
    <property type="match status" value="1"/>
</dbReference>
<dbReference type="PANTHER" id="PTHR10357">
    <property type="entry name" value="ALPHA-AMYLASE FAMILY MEMBER"/>
    <property type="match status" value="1"/>
</dbReference>
<dbReference type="GO" id="GO:0005992">
    <property type="term" value="P:trehalose biosynthetic process"/>
    <property type="evidence" value="ECO:0007669"/>
    <property type="project" value="TreeGrafter"/>
</dbReference>
<dbReference type="Gene3D" id="3.20.20.80">
    <property type="entry name" value="Glycosidases"/>
    <property type="match status" value="3"/>
</dbReference>